<proteinExistence type="predicted"/>
<evidence type="ECO:0000313" key="3">
    <source>
        <dbReference type="Proteomes" id="UP000024635"/>
    </source>
</evidence>
<dbReference type="AlphaFoldDB" id="A0A016TKF7"/>
<gene>
    <name evidence="2" type="primary">Acey_s0094.g2782</name>
    <name evidence="2" type="ORF">Y032_0094g2782</name>
</gene>
<reference evidence="3" key="1">
    <citation type="journal article" date="2015" name="Nat. Genet.">
        <title>The genome and transcriptome of the zoonotic hookworm Ancylostoma ceylanicum identify infection-specific gene families.</title>
        <authorList>
            <person name="Schwarz E.M."/>
            <person name="Hu Y."/>
            <person name="Antoshechkin I."/>
            <person name="Miller M.M."/>
            <person name="Sternberg P.W."/>
            <person name="Aroian R.V."/>
        </authorList>
    </citation>
    <scope>NUCLEOTIDE SEQUENCE</scope>
    <source>
        <strain evidence="3">HY135</strain>
    </source>
</reference>
<organism evidence="2 3">
    <name type="scientific">Ancylostoma ceylanicum</name>
    <dbReference type="NCBI Taxonomy" id="53326"/>
    <lineage>
        <taxon>Eukaryota</taxon>
        <taxon>Metazoa</taxon>
        <taxon>Ecdysozoa</taxon>
        <taxon>Nematoda</taxon>
        <taxon>Chromadorea</taxon>
        <taxon>Rhabditida</taxon>
        <taxon>Rhabditina</taxon>
        <taxon>Rhabditomorpha</taxon>
        <taxon>Strongyloidea</taxon>
        <taxon>Ancylostomatidae</taxon>
        <taxon>Ancylostomatinae</taxon>
        <taxon>Ancylostoma</taxon>
    </lineage>
</organism>
<dbReference type="Proteomes" id="UP000024635">
    <property type="component" value="Unassembled WGS sequence"/>
</dbReference>
<evidence type="ECO:0000256" key="1">
    <source>
        <dbReference type="SAM" id="MobiDB-lite"/>
    </source>
</evidence>
<sequence>MSKGHSITGPHWPGDYSACETSLKIRRKVQFRKIIRKKIIVALSSTGSAKFSTTGLGQDRVHSSNHHQGNVLKKIDGGVPYGVDDCGEVDELFEDSLRPSRDALP</sequence>
<name>A0A016TKF7_9BILA</name>
<evidence type="ECO:0000313" key="2">
    <source>
        <dbReference type="EMBL" id="EYC03474.1"/>
    </source>
</evidence>
<dbReference type="EMBL" id="JARK01001430">
    <property type="protein sequence ID" value="EYC03474.1"/>
    <property type="molecule type" value="Genomic_DNA"/>
</dbReference>
<protein>
    <submittedName>
        <fullName evidence="2">Uncharacterized protein</fullName>
    </submittedName>
</protein>
<accession>A0A016TKF7</accession>
<feature type="region of interest" description="Disordered" evidence="1">
    <location>
        <begin position="49"/>
        <end position="73"/>
    </location>
</feature>
<keyword evidence="3" id="KW-1185">Reference proteome</keyword>
<comment type="caution">
    <text evidence="2">The sequence shown here is derived from an EMBL/GenBank/DDBJ whole genome shotgun (WGS) entry which is preliminary data.</text>
</comment>